<accession>A0ABR3UW17</accession>
<reference evidence="2 3" key="1">
    <citation type="submission" date="2024-09" db="EMBL/GenBank/DDBJ databases">
        <title>T2T genomes of carrot and Alternaria dauci and their utility for understanding host-pathogen interaction during carrot leaf blight disease.</title>
        <authorList>
            <person name="Liu W."/>
            <person name="Xu S."/>
            <person name="Ou C."/>
            <person name="Liu X."/>
            <person name="Zhuang F."/>
            <person name="Deng X.W."/>
        </authorList>
    </citation>
    <scope>NUCLEOTIDE SEQUENCE [LARGE SCALE GENOMIC DNA]</scope>
    <source>
        <strain evidence="2 3">A2016</strain>
    </source>
</reference>
<feature type="compositionally biased region" description="Polar residues" evidence="1">
    <location>
        <begin position="154"/>
        <end position="166"/>
    </location>
</feature>
<comment type="caution">
    <text evidence="2">The sequence shown here is derived from an EMBL/GenBank/DDBJ whole genome shotgun (WGS) entry which is preliminary data.</text>
</comment>
<dbReference type="RefSeq" id="XP_069310418.1">
    <property type="nucleotide sequence ID" value="XM_069447072.1"/>
</dbReference>
<name>A0ABR3UW17_9PLEO</name>
<feature type="compositionally biased region" description="Basic and acidic residues" evidence="1">
    <location>
        <begin position="142"/>
        <end position="152"/>
    </location>
</feature>
<protein>
    <submittedName>
        <fullName evidence="2">Uncharacterized protein</fullName>
    </submittedName>
</protein>
<proteinExistence type="predicted"/>
<keyword evidence="3" id="KW-1185">Reference proteome</keyword>
<dbReference type="EMBL" id="JBHGVX010000001">
    <property type="protein sequence ID" value="KAL1799834.1"/>
    <property type="molecule type" value="Genomic_DNA"/>
</dbReference>
<dbReference type="GeneID" id="96080498"/>
<gene>
    <name evidence="2" type="ORF">ACET3X_000176</name>
</gene>
<feature type="region of interest" description="Disordered" evidence="1">
    <location>
        <begin position="127"/>
        <end position="166"/>
    </location>
</feature>
<feature type="region of interest" description="Disordered" evidence="1">
    <location>
        <begin position="74"/>
        <end position="111"/>
    </location>
</feature>
<dbReference type="Proteomes" id="UP001578633">
    <property type="component" value="Chromosome 1"/>
</dbReference>
<evidence type="ECO:0000313" key="2">
    <source>
        <dbReference type="EMBL" id="KAL1799834.1"/>
    </source>
</evidence>
<evidence type="ECO:0000256" key="1">
    <source>
        <dbReference type="SAM" id="MobiDB-lite"/>
    </source>
</evidence>
<feature type="compositionally biased region" description="Polar residues" evidence="1">
    <location>
        <begin position="83"/>
        <end position="95"/>
    </location>
</feature>
<organism evidence="2 3">
    <name type="scientific">Alternaria dauci</name>
    <dbReference type="NCBI Taxonomy" id="48095"/>
    <lineage>
        <taxon>Eukaryota</taxon>
        <taxon>Fungi</taxon>
        <taxon>Dikarya</taxon>
        <taxon>Ascomycota</taxon>
        <taxon>Pezizomycotina</taxon>
        <taxon>Dothideomycetes</taxon>
        <taxon>Pleosporomycetidae</taxon>
        <taxon>Pleosporales</taxon>
        <taxon>Pleosporineae</taxon>
        <taxon>Pleosporaceae</taxon>
        <taxon>Alternaria</taxon>
        <taxon>Alternaria sect. Porri</taxon>
    </lineage>
</organism>
<evidence type="ECO:0000313" key="3">
    <source>
        <dbReference type="Proteomes" id="UP001578633"/>
    </source>
</evidence>
<sequence>MSGTERIDGLLGDLQQLTEAGRDRILGFLPQDDLIALLKAALRERDQDRETIAVQSQLYQEIQMHQSPHVEPNVHVARGEPDNATNQAHTAASPQNRKRTRIDDSPIQVAGNNSNSVVVKQQHETVNLLSDDEGTNSNNVVRPEKPIKREESPPVQSASRIDSSSAPVTLPNVERTQTVEYPVTQTSSRNDDRNGLAGLSNPFSAIGYKPVPPMLLQQTTIDSTTYLHAFSSTKKMGIRFTRAL</sequence>